<dbReference type="Proteomes" id="UP001152759">
    <property type="component" value="Chromosome 6"/>
</dbReference>
<dbReference type="InterPro" id="IPR000465">
    <property type="entry name" value="XPA/RAD14"/>
</dbReference>
<dbReference type="PROSITE" id="PS00752">
    <property type="entry name" value="XPA_1"/>
    <property type="match status" value="1"/>
</dbReference>
<dbReference type="Pfam" id="PF01286">
    <property type="entry name" value="XPA_N"/>
    <property type="match status" value="1"/>
</dbReference>
<evidence type="ECO:0000313" key="14">
    <source>
        <dbReference type="Proteomes" id="UP001152759"/>
    </source>
</evidence>
<evidence type="ECO:0000256" key="8">
    <source>
        <dbReference type="ARBA" id="ARBA00023204"/>
    </source>
</evidence>
<keyword evidence="8" id="KW-0234">DNA repair</keyword>
<keyword evidence="10" id="KW-0175">Coiled coil</keyword>
<dbReference type="InterPro" id="IPR037129">
    <property type="entry name" value="XPA_sf"/>
</dbReference>
<evidence type="ECO:0000256" key="11">
    <source>
        <dbReference type="SAM" id="MobiDB-lite"/>
    </source>
</evidence>
<keyword evidence="3" id="KW-0479">Metal-binding</keyword>
<proteinExistence type="inferred from homology"/>
<keyword evidence="4" id="KW-0227">DNA damage</keyword>
<evidence type="ECO:0000259" key="12">
    <source>
        <dbReference type="Pfam" id="PF05181"/>
    </source>
</evidence>
<keyword evidence="6" id="KW-0862">Zinc</keyword>
<dbReference type="EMBL" id="OU963867">
    <property type="protein sequence ID" value="CAH0392341.1"/>
    <property type="molecule type" value="Genomic_DNA"/>
</dbReference>
<keyword evidence="7" id="KW-0238">DNA-binding</keyword>
<accession>A0A9P0F528</accession>
<dbReference type="NCBIfam" id="TIGR00598">
    <property type="entry name" value="rad14"/>
    <property type="match status" value="1"/>
</dbReference>
<evidence type="ECO:0000256" key="3">
    <source>
        <dbReference type="ARBA" id="ARBA00022723"/>
    </source>
</evidence>
<evidence type="ECO:0000256" key="5">
    <source>
        <dbReference type="ARBA" id="ARBA00022771"/>
    </source>
</evidence>
<dbReference type="SUPFAM" id="SSF46955">
    <property type="entry name" value="Putative DNA-binding domain"/>
    <property type="match status" value="1"/>
</dbReference>
<comment type="similarity">
    <text evidence="2">Belongs to the XPA family.</text>
</comment>
<organism evidence="13 14">
    <name type="scientific">Bemisia tabaci</name>
    <name type="common">Sweetpotato whitefly</name>
    <name type="synonym">Aleurodes tabaci</name>
    <dbReference type="NCBI Taxonomy" id="7038"/>
    <lineage>
        <taxon>Eukaryota</taxon>
        <taxon>Metazoa</taxon>
        <taxon>Ecdysozoa</taxon>
        <taxon>Arthropoda</taxon>
        <taxon>Hexapoda</taxon>
        <taxon>Insecta</taxon>
        <taxon>Pterygota</taxon>
        <taxon>Neoptera</taxon>
        <taxon>Paraneoptera</taxon>
        <taxon>Hemiptera</taxon>
        <taxon>Sternorrhyncha</taxon>
        <taxon>Aleyrodoidea</taxon>
        <taxon>Aleyrodidae</taxon>
        <taxon>Aleyrodinae</taxon>
        <taxon>Bemisia</taxon>
    </lineage>
</organism>
<evidence type="ECO:0000256" key="7">
    <source>
        <dbReference type="ARBA" id="ARBA00023125"/>
    </source>
</evidence>
<keyword evidence="5" id="KW-0863">Zinc-finger</keyword>
<dbReference type="GO" id="GO:0000110">
    <property type="term" value="C:nucleotide-excision repair factor 1 complex"/>
    <property type="evidence" value="ECO:0007669"/>
    <property type="project" value="TreeGrafter"/>
</dbReference>
<dbReference type="FunFam" id="3.90.530.10:FF:000001">
    <property type="entry name" value="DNA repair protein complementing XP-A cells"/>
    <property type="match status" value="1"/>
</dbReference>
<name>A0A9P0F528_BEMTA</name>
<feature type="region of interest" description="Disordered" evidence="11">
    <location>
        <begin position="54"/>
        <end position="80"/>
    </location>
</feature>
<dbReference type="GO" id="GO:1901255">
    <property type="term" value="P:nucleotide-excision repair involved in interstrand cross-link repair"/>
    <property type="evidence" value="ECO:0007669"/>
    <property type="project" value="TreeGrafter"/>
</dbReference>
<dbReference type="PANTHER" id="PTHR10142">
    <property type="entry name" value="DNA REPAIR PROTEIN COMPLEMENTING XP-A CELLS"/>
    <property type="match status" value="1"/>
</dbReference>
<gene>
    <name evidence="13" type="ORF">BEMITA_LOCUS10868</name>
</gene>
<evidence type="ECO:0000256" key="1">
    <source>
        <dbReference type="ARBA" id="ARBA00004123"/>
    </source>
</evidence>
<dbReference type="GO" id="GO:0003684">
    <property type="term" value="F:damaged DNA binding"/>
    <property type="evidence" value="ECO:0007669"/>
    <property type="project" value="InterPro"/>
</dbReference>
<dbReference type="CDD" id="cd21076">
    <property type="entry name" value="DBD_XPA"/>
    <property type="match status" value="1"/>
</dbReference>
<dbReference type="InterPro" id="IPR009061">
    <property type="entry name" value="DNA-bd_dom_put_sf"/>
</dbReference>
<comment type="subcellular location">
    <subcellularLocation>
        <location evidence="1">Nucleus</location>
    </subcellularLocation>
</comment>
<protein>
    <recommendedName>
        <fullName evidence="12">XPA C-terminal domain-containing protein</fullName>
    </recommendedName>
</protein>
<dbReference type="InterPro" id="IPR022656">
    <property type="entry name" value="XPA_C"/>
</dbReference>
<evidence type="ECO:0000256" key="2">
    <source>
        <dbReference type="ARBA" id="ARBA00005548"/>
    </source>
</evidence>
<feature type="coiled-coil region" evidence="10">
    <location>
        <begin position="264"/>
        <end position="291"/>
    </location>
</feature>
<dbReference type="Gene3D" id="3.90.530.10">
    <property type="entry name" value="XPA C-terminal domain"/>
    <property type="match status" value="1"/>
</dbReference>
<dbReference type="GO" id="GO:0008270">
    <property type="term" value="F:zinc ion binding"/>
    <property type="evidence" value="ECO:0007669"/>
    <property type="project" value="UniProtKB-KW"/>
</dbReference>
<feature type="compositionally biased region" description="Low complexity" evidence="11">
    <location>
        <begin position="66"/>
        <end position="76"/>
    </location>
</feature>
<keyword evidence="14" id="KW-1185">Reference proteome</keyword>
<evidence type="ECO:0000256" key="4">
    <source>
        <dbReference type="ARBA" id="ARBA00022763"/>
    </source>
</evidence>
<dbReference type="GO" id="GO:0006284">
    <property type="term" value="P:base-excision repair"/>
    <property type="evidence" value="ECO:0007669"/>
    <property type="project" value="TreeGrafter"/>
</dbReference>
<sequence length="338" mass="38591">MHLVFQVLQFYNLEKIWAEHDSTLCLQYLTVKFPPNGGPDFCLINSSVMADVSSTPDSQPLSNGEASSSTASTKSSLTPYDRARIEEKRQKAILLRKSRVVSHPYLKPLVENIKTTSGSTFNDQGTKFIDTGGGFLIEEEEFCSESSGKVNLVKEPAPILESDRPSCLECEKEFADSYLLKTFDHPVCDGCRDQDEKHTLITKTDAKNEYLLKDCDLEKREPPLKFIVRKNPHNIRWGEMKLYLHLQVEKRALEVWGTEEKLAEEKELREEKRVKSKIKKYQNNMKALRMNVRSSLFNKTTAAAAHEHTFGAETYNADDDDYTRTCTSCGFSETFEKM</sequence>
<dbReference type="InterPro" id="IPR022652">
    <property type="entry name" value="Znf_XPA_CS"/>
</dbReference>
<reference evidence="13" key="1">
    <citation type="submission" date="2021-12" db="EMBL/GenBank/DDBJ databases">
        <authorList>
            <person name="King R."/>
        </authorList>
    </citation>
    <scope>NUCLEOTIDE SEQUENCE</scope>
</reference>
<feature type="compositionally biased region" description="Polar residues" evidence="11">
    <location>
        <begin position="54"/>
        <end position="65"/>
    </location>
</feature>
<dbReference type="SUPFAM" id="SSF57716">
    <property type="entry name" value="Glucocorticoid receptor-like (DNA-binding domain)"/>
    <property type="match status" value="1"/>
</dbReference>
<dbReference type="AlphaFoldDB" id="A0A9P0F528"/>
<dbReference type="PANTHER" id="PTHR10142:SF0">
    <property type="entry name" value="DNA REPAIR PROTEIN COMPLEMENTING XP-A CELLS"/>
    <property type="match status" value="1"/>
</dbReference>
<dbReference type="GO" id="GO:0000715">
    <property type="term" value="P:nucleotide-excision repair, DNA damage recognition"/>
    <property type="evidence" value="ECO:0007669"/>
    <property type="project" value="TreeGrafter"/>
</dbReference>
<evidence type="ECO:0000256" key="6">
    <source>
        <dbReference type="ARBA" id="ARBA00022833"/>
    </source>
</evidence>
<dbReference type="Pfam" id="PF05181">
    <property type="entry name" value="XPA_C"/>
    <property type="match status" value="1"/>
</dbReference>
<evidence type="ECO:0000256" key="10">
    <source>
        <dbReference type="SAM" id="Coils"/>
    </source>
</evidence>
<keyword evidence="9" id="KW-0539">Nucleus</keyword>
<evidence type="ECO:0000256" key="9">
    <source>
        <dbReference type="ARBA" id="ARBA00023242"/>
    </source>
</evidence>
<dbReference type="GO" id="GO:0070914">
    <property type="term" value="P:UV-damage excision repair"/>
    <property type="evidence" value="ECO:0007669"/>
    <property type="project" value="TreeGrafter"/>
</dbReference>
<evidence type="ECO:0000313" key="13">
    <source>
        <dbReference type="EMBL" id="CAH0392341.1"/>
    </source>
</evidence>
<feature type="domain" description="XPA C-terminal" evidence="12">
    <location>
        <begin position="197"/>
        <end position="248"/>
    </location>
</feature>